<organism evidence="1 2">
    <name type="scientific">Paenibacillus aurantius</name>
    <dbReference type="NCBI Taxonomy" id="2918900"/>
    <lineage>
        <taxon>Bacteria</taxon>
        <taxon>Bacillati</taxon>
        <taxon>Bacillota</taxon>
        <taxon>Bacilli</taxon>
        <taxon>Bacillales</taxon>
        <taxon>Paenibacillaceae</taxon>
        <taxon>Paenibacillus</taxon>
    </lineage>
</organism>
<dbReference type="KEGG" id="paun:MJA45_20395"/>
<keyword evidence="2" id="KW-1185">Reference proteome</keyword>
<evidence type="ECO:0000313" key="2">
    <source>
        <dbReference type="Proteomes" id="UP001305702"/>
    </source>
</evidence>
<evidence type="ECO:0000313" key="1">
    <source>
        <dbReference type="EMBL" id="WNQ09963.1"/>
    </source>
</evidence>
<dbReference type="Proteomes" id="UP001305702">
    <property type="component" value="Chromosome"/>
</dbReference>
<reference evidence="1 2" key="1">
    <citation type="submission" date="2022-02" db="EMBL/GenBank/DDBJ databases">
        <title>Paenibacillus sp. MBLB1776 Whole Genome Shotgun Sequencing.</title>
        <authorList>
            <person name="Hwang C.Y."/>
            <person name="Cho E.-S."/>
            <person name="Seo M.-J."/>
        </authorList>
    </citation>
    <scope>NUCLEOTIDE SEQUENCE [LARGE SCALE GENOMIC DNA]</scope>
    <source>
        <strain evidence="1 2">MBLB1776</strain>
    </source>
</reference>
<gene>
    <name evidence="1" type="ORF">MJA45_20395</name>
</gene>
<proteinExistence type="predicted"/>
<sequence length="82" mass="9025">MAVTVNLNSVVVNAMQTDSGVFIGENTQFGWDSHNKRLVGNVSIFGQYNVLPSNLVILNNNVVIDTPINDQDIKFGFTNQQV</sequence>
<dbReference type="EMBL" id="CP130318">
    <property type="protein sequence ID" value="WNQ09963.1"/>
    <property type="molecule type" value="Genomic_DNA"/>
</dbReference>
<accession>A0AA96LB80</accession>
<dbReference type="RefSeq" id="WP_315603737.1">
    <property type="nucleotide sequence ID" value="NZ_CP130318.1"/>
</dbReference>
<protein>
    <submittedName>
        <fullName evidence="1">Uncharacterized protein</fullName>
    </submittedName>
</protein>
<dbReference type="AlphaFoldDB" id="A0AA96LB80"/>
<name>A0AA96LB80_9BACL</name>